<keyword evidence="3" id="KW-0378">Hydrolase</keyword>
<evidence type="ECO:0000313" key="3">
    <source>
        <dbReference type="EMBL" id="TQF06362.1"/>
    </source>
</evidence>
<feature type="chain" id="PRO_5038952816" evidence="2">
    <location>
        <begin position="30"/>
        <end position="530"/>
    </location>
</feature>
<dbReference type="Gene3D" id="3.20.20.80">
    <property type="entry name" value="Glycosidases"/>
    <property type="match status" value="1"/>
</dbReference>
<dbReference type="RefSeq" id="WP_141636794.1">
    <property type="nucleotide sequence ID" value="NZ_VIGB01000003.1"/>
</dbReference>
<dbReference type="AlphaFoldDB" id="A0A540WBM7"/>
<gene>
    <name evidence="3" type="ORF">E6W39_34330</name>
</gene>
<keyword evidence="4" id="KW-1185">Reference proteome</keyword>
<sequence length="530" mass="56236">MVTRRFAKGRRWPVLLLVVALLTALAVHFADSDGTGGGAARHATAVPACTPWQAAATGPDADPRSSARQFAARSRLAGLKLLSYYPAQAPWSRMWQDWHPGRIDSDFARINGLGANAVRLMVHAETFGYPTPDPARLAELRQAIELAARHSLAVQLTLFDWWDDYPDLVGSDRWAHGVLDPYRDDPRIAFVELKNEVDPGDRAAADWVRHELPVVRQAAGRIPVTVSVTGSDPVARLAALRDALADDPPDFYDLHYYGEAGYARAVFEAAEAVVAPAPLYIGETGTATGPGDGAAQAQAEAAQDLYLRTVEWAARSAGLPAAAPWIFQDISPGDVPQGASRAPEDLDFGLLRADGSEKPAAASLRAQFTGPGIGTDFNGDLSGGQDGTPDDWTPHDASAAQAFWDSQDGHRTPGSAVLSGTSGGAGRSPSFMVEPVEQPTAAGQRVRLTAWARGVHATGRSTIAITWFDRNGSYLGEDESPPLPAGSSSWRPLSVDSTAPACAAAAVLALKSRGNTGQARFTEVAFTVHP</sequence>
<evidence type="ECO:0000313" key="4">
    <source>
        <dbReference type="Proteomes" id="UP000319103"/>
    </source>
</evidence>
<protein>
    <submittedName>
        <fullName evidence="3">Glycosyl hydrolase</fullName>
    </submittedName>
</protein>
<dbReference type="EMBL" id="VIGB01000003">
    <property type="protein sequence ID" value="TQF06362.1"/>
    <property type="molecule type" value="Genomic_DNA"/>
</dbReference>
<accession>A0A540WBM7</accession>
<name>A0A540WBM7_9ACTN</name>
<dbReference type="SUPFAM" id="SSF51445">
    <property type="entry name" value="(Trans)glycosidases"/>
    <property type="match status" value="1"/>
</dbReference>
<feature type="signal peptide" evidence="2">
    <location>
        <begin position="1"/>
        <end position="29"/>
    </location>
</feature>
<feature type="region of interest" description="Disordered" evidence="1">
    <location>
        <begin position="368"/>
        <end position="429"/>
    </location>
</feature>
<dbReference type="Gene3D" id="2.60.120.260">
    <property type="entry name" value="Galactose-binding domain-like"/>
    <property type="match status" value="1"/>
</dbReference>
<dbReference type="OrthoDB" id="9800974at2"/>
<organism evidence="3 4">
    <name type="scientific">Kitasatospora acidiphila</name>
    <dbReference type="NCBI Taxonomy" id="2567942"/>
    <lineage>
        <taxon>Bacteria</taxon>
        <taxon>Bacillati</taxon>
        <taxon>Actinomycetota</taxon>
        <taxon>Actinomycetes</taxon>
        <taxon>Kitasatosporales</taxon>
        <taxon>Streptomycetaceae</taxon>
        <taxon>Kitasatospora</taxon>
    </lineage>
</organism>
<dbReference type="InterPro" id="IPR017853">
    <property type="entry name" value="GH"/>
</dbReference>
<proteinExistence type="predicted"/>
<evidence type="ECO:0000256" key="2">
    <source>
        <dbReference type="SAM" id="SignalP"/>
    </source>
</evidence>
<comment type="caution">
    <text evidence="3">The sequence shown here is derived from an EMBL/GenBank/DDBJ whole genome shotgun (WGS) entry which is preliminary data.</text>
</comment>
<reference evidence="3 4" key="1">
    <citation type="submission" date="2019-06" db="EMBL/GenBank/DDBJ databases">
        <title>Description of Kitasatospora acidophila sp. nov. isolated from pine grove soil, and reclassification of Streptomyces novaecaesareae to Kitasatospora novaeceasareae comb. nov.</title>
        <authorList>
            <person name="Kim M.J."/>
        </authorList>
    </citation>
    <scope>NUCLEOTIDE SEQUENCE [LARGE SCALE GENOMIC DNA]</scope>
    <source>
        <strain evidence="3 4">MMS16-CNU292</strain>
    </source>
</reference>
<keyword evidence="2" id="KW-0732">Signal</keyword>
<dbReference type="Proteomes" id="UP000319103">
    <property type="component" value="Unassembled WGS sequence"/>
</dbReference>
<dbReference type="GO" id="GO:0016787">
    <property type="term" value="F:hydrolase activity"/>
    <property type="evidence" value="ECO:0007669"/>
    <property type="project" value="UniProtKB-KW"/>
</dbReference>
<evidence type="ECO:0000256" key="1">
    <source>
        <dbReference type="SAM" id="MobiDB-lite"/>
    </source>
</evidence>